<dbReference type="SMART" id="SM00584">
    <property type="entry name" value="TLDc"/>
    <property type="match status" value="1"/>
</dbReference>
<feature type="domain" description="TLDc" evidence="2">
    <location>
        <begin position="114"/>
        <end position="281"/>
    </location>
</feature>
<dbReference type="AlphaFoldDB" id="A0A9I9CP60"/>
<dbReference type="PANTHER" id="PTHR23354">
    <property type="entry name" value="NUCLEOLAR PROTEIN 7/ESTROGEN RECEPTOR COACTIVATOR-RELATED"/>
    <property type="match status" value="1"/>
</dbReference>
<feature type="region of interest" description="Disordered" evidence="1">
    <location>
        <begin position="17"/>
        <end position="42"/>
    </location>
</feature>
<dbReference type="Pfam" id="PF07534">
    <property type="entry name" value="TLD"/>
    <property type="match status" value="1"/>
</dbReference>
<dbReference type="InterPro" id="IPR006571">
    <property type="entry name" value="TLDc_dom"/>
</dbReference>
<dbReference type="EnsemblPlants" id="MELO3C006380.2.1">
    <property type="protein sequence ID" value="MELO3C006380.2.1"/>
    <property type="gene ID" value="MELO3C006380.2"/>
</dbReference>
<proteinExistence type="predicted"/>
<dbReference type="PROSITE" id="PS51886">
    <property type="entry name" value="TLDC"/>
    <property type="match status" value="1"/>
</dbReference>
<accession>A0A9I9CP60</accession>
<evidence type="ECO:0000313" key="3">
    <source>
        <dbReference type="EnsemblPlants" id="MELO3C006380.2.1"/>
    </source>
</evidence>
<organism evidence="3">
    <name type="scientific">Cucumis melo</name>
    <name type="common">Muskmelon</name>
    <dbReference type="NCBI Taxonomy" id="3656"/>
    <lineage>
        <taxon>Eukaryota</taxon>
        <taxon>Viridiplantae</taxon>
        <taxon>Streptophyta</taxon>
        <taxon>Embryophyta</taxon>
        <taxon>Tracheophyta</taxon>
        <taxon>Spermatophyta</taxon>
        <taxon>Magnoliopsida</taxon>
        <taxon>eudicotyledons</taxon>
        <taxon>Gunneridae</taxon>
        <taxon>Pentapetalae</taxon>
        <taxon>rosids</taxon>
        <taxon>fabids</taxon>
        <taxon>Cucurbitales</taxon>
        <taxon>Cucurbitaceae</taxon>
        <taxon>Benincaseae</taxon>
        <taxon>Cucumis</taxon>
    </lineage>
</organism>
<name>A0A9I9CP60_CUCME</name>
<reference evidence="3" key="1">
    <citation type="submission" date="2023-03" db="UniProtKB">
        <authorList>
            <consortium name="EnsemblPlants"/>
        </authorList>
    </citation>
    <scope>IDENTIFICATION</scope>
</reference>
<dbReference type="PANTHER" id="PTHR23354:SF74">
    <property type="entry name" value="TLD-DOMAIN CONTAINING NUCLEOLAR PROTEIN"/>
    <property type="match status" value="1"/>
</dbReference>
<evidence type="ECO:0000259" key="2">
    <source>
        <dbReference type="PROSITE" id="PS51886"/>
    </source>
</evidence>
<sequence length="288" mass="31470">MFAFKDKVTDSLSRLFADSPDSASRSSTPLHGDPSPGSRSFSKGGNALSSYFSYILPFSGFEGPKSNQPQKNYKLHQPRPVPYDIVNFDSLEPLECSLVCENKGIRDNEEDFDDSVSGRSTSSSEVFEEATCQSSPEKIVTNLTGSTLKHGISLRTLIRKSGELSGPCLLVVGDQQGAVFGGLLECPLKPTAKRKYQGTNQTFVFTTMCGEPQLFRPTGANRYFYMCMDDLLALGGGSNFALRLEEDLLNGTSGPCETFGNSCLAHTQEFELKNVELWGFAHASQYVS</sequence>
<evidence type="ECO:0000256" key="1">
    <source>
        <dbReference type="SAM" id="MobiDB-lite"/>
    </source>
</evidence>
<protein>
    <recommendedName>
        <fullName evidence="2">TLDc domain-containing protein</fullName>
    </recommendedName>
</protein>
<dbReference type="GO" id="GO:0005739">
    <property type="term" value="C:mitochondrion"/>
    <property type="evidence" value="ECO:0007669"/>
    <property type="project" value="EnsemblPlants"/>
</dbReference>
<dbReference type="GO" id="GO:0034599">
    <property type="term" value="P:cellular response to oxidative stress"/>
    <property type="evidence" value="ECO:0007669"/>
    <property type="project" value="EnsemblPlants"/>
</dbReference>
<dbReference type="Gramene" id="MELO3C006380.2.1">
    <property type="protein sequence ID" value="MELO3C006380.2.1"/>
    <property type="gene ID" value="MELO3C006380.2"/>
</dbReference>